<dbReference type="RefSeq" id="XP_004988771.1">
    <property type="nucleotide sequence ID" value="XM_004988714.1"/>
</dbReference>
<dbReference type="InterPro" id="IPR036282">
    <property type="entry name" value="Glutathione-S-Trfase_C_sf"/>
</dbReference>
<evidence type="ECO:0000313" key="3">
    <source>
        <dbReference type="Proteomes" id="UP000007799"/>
    </source>
</evidence>
<protein>
    <recommendedName>
        <fullName evidence="4">GST C-terminal domain-containing protein</fullName>
    </recommendedName>
</protein>
<proteinExistence type="predicted"/>
<dbReference type="GeneID" id="16069310"/>
<evidence type="ECO:0008006" key="4">
    <source>
        <dbReference type="Google" id="ProtNLM"/>
    </source>
</evidence>
<dbReference type="Gene3D" id="1.20.1050.10">
    <property type="match status" value="1"/>
</dbReference>
<feature type="region of interest" description="Disordered" evidence="1">
    <location>
        <begin position="19"/>
        <end position="41"/>
    </location>
</feature>
<dbReference type="Proteomes" id="UP000007799">
    <property type="component" value="Unassembled WGS sequence"/>
</dbReference>
<dbReference type="KEGG" id="sre:PTSG_10806"/>
<reference evidence="2" key="1">
    <citation type="submission" date="2009-08" db="EMBL/GenBank/DDBJ databases">
        <title>Annotation of Salpingoeca rosetta.</title>
        <authorList>
            <consortium name="The Broad Institute Genome Sequencing Platform"/>
            <person name="Russ C."/>
            <person name="Cuomo C."/>
            <person name="Burger G."/>
            <person name="Gray M.W."/>
            <person name="Holland P.W.H."/>
            <person name="King N."/>
            <person name="Lang F.B.F."/>
            <person name="Roger A.J."/>
            <person name="Ruiz-Trillo I."/>
            <person name="Young S.K."/>
            <person name="Zeng Q."/>
            <person name="Gargeya S."/>
            <person name="Alvarado L."/>
            <person name="Berlin A."/>
            <person name="Chapman S.B."/>
            <person name="Chen Z."/>
            <person name="Freedman E."/>
            <person name="Gellesch M."/>
            <person name="Goldberg J."/>
            <person name="Griggs A."/>
            <person name="Gujja S."/>
            <person name="Heilman E."/>
            <person name="Heiman D."/>
            <person name="Howarth C."/>
            <person name="Mehta T."/>
            <person name="Neiman D."/>
            <person name="Pearson M."/>
            <person name="Roberts A."/>
            <person name="Saif S."/>
            <person name="Shea T."/>
            <person name="Shenoy N."/>
            <person name="Sisk P."/>
            <person name="Stolte C."/>
            <person name="Sykes S."/>
            <person name="White J."/>
            <person name="Yandava C."/>
            <person name="Haas B."/>
            <person name="Nusbaum C."/>
            <person name="Birren B."/>
        </authorList>
    </citation>
    <scope>NUCLEOTIDE SEQUENCE [LARGE SCALE GENOMIC DNA]</scope>
    <source>
        <strain evidence="2">ATCC 50818</strain>
    </source>
</reference>
<gene>
    <name evidence="2" type="ORF">PTSG_10806</name>
</gene>
<accession>F2UPZ3</accession>
<dbReference type="InParanoid" id="F2UPZ3"/>
<dbReference type="EMBL" id="GL832988">
    <property type="protein sequence ID" value="EGD79823.1"/>
    <property type="molecule type" value="Genomic_DNA"/>
</dbReference>
<evidence type="ECO:0000256" key="1">
    <source>
        <dbReference type="SAM" id="MobiDB-lite"/>
    </source>
</evidence>
<dbReference type="AlphaFoldDB" id="F2UPZ3"/>
<keyword evidence="3" id="KW-1185">Reference proteome</keyword>
<evidence type="ECO:0000313" key="2">
    <source>
        <dbReference type="EMBL" id="EGD79823.1"/>
    </source>
</evidence>
<dbReference type="SUPFAM" id="SSF47616">
    <property type="entry name" value="GST C-terminal domain-like"/>
    <property type="match status" value="1"/>
</dbReference>
<name>F2UPZ3_SALR5</name>
<sequence length="232" mass="24188">MNDADEQIARFLAKRAGKASGATAPAPAKTATTTPATASRPAIKRCSAPGTLTLPKSLERLVSVISGVLQLDVRTEVSETATTATYTAGKTDAPAQGIFACVQAMCAQHPMLQGGNVEEMCARAEALVAVQEGRGAQIRRQELAEINAIINDAATITGGVAGSSPSLADFAMWAAVCTIMSQVTYADYQACHDLIRWLDAVQHTPGINPAARRNVVLNPAVHIAHQITAANA</sequence>
<organism evidence="3">
    <name type="scientific">Salpingoeca rosetta (strain ATCC 50818 / BSB-021)</name>
    <dbReference type="NCBI Taxonomy" id="946362"/>
    <lineage>
        <taxon>Eukaryota</taxon>
        <taxon>Choanoflagellata</taxon>
        <taxon>Craspedida</taxon>
        <taxon>Salpingoecidae</taxon>
        <taxon>Salpingoeca</taxon>
    </lineage>
</organism>